<dbReference type="Pfam" id="PF01230">
    <property type="entry name" value="HIT"/>
    <property type="match status" value="1"/>
</dbReference>
<dbReference type="InterPro" id="IPR001310">
    <property type="entry name" value="Histidine_triad_HIT"/>
</dbReference>
<dbReference type="GO" id="GO:0003824">
    <property type="term" value="F:catalytic activity"/>
    <property type="evidence" value="ECO:0007669"/>
    <property type="project" value="InterPro"/>
</dbReference>
<evidence type="ECO:0000313" key="3">
    <source>
        <dbReference type="EMBL" id="CAB4008653.1"/>
    </source>
</evidence>
<dbReference type="PROSITE" id="PS51084">
    <property type="entry name" value="HIT_2"/>
    <property type="match status" value="1"/>
</dbReference>
<dbReference type="Proteomes" id="UP001152795">
    <property type="component" value="Unassembled WGS sequence"/>
</dbReference>
<dbReference type="PROSITE" id="PS00892">
    <property type="entry name" value="HIT_1"/>
    <property type="match status" value="1"/>
</dbReference>
<dbReference type="InterPro" id="IPR036265">
    <property type="entry name" value="HIT-like_sf"/>
</dbReference>
<comment type="caution">
    <text evidence="3">The sequence shown here is derived from an EMBL/GenBank/DDBJ whole genome shotgun (WGS) entry which is preliminary data.</text>
</comment>
<reference evidence="3" key="1">
    <citation type="submission" date="2020-04" db="EMBL/GenBank/DDBJ databases">
        <authorList>
            <person name="Alioto T."/>
            <person name="Alioto T."/>
            <person name="Gomez Garrido J."/>
        </authorList>
    </citation>
    <scope>NUCLEOTIDE SEQUENCE</scope>
    <source>
        <strain evidence="3">A484AB</strain>
    </source>
</reference>
<evidence type="ECO:0000256" key="2">
    <source>
        <dbReference type="PIRSR" id="PIRSR601310-3"/>
    </source>
</evidence>
<name>A0A7D9EHM0_PARCT</name>
<dbReference type="PRINTS" id="PR00332">
    <property type="entry name" value="HISTRIAD"/>
</dbReference>
<dbReference type="InterPro" id="IPR019808">
    <property type="entry name" value="Histidine_triad_CS"/>
</dbReference>
<dbReference type="InterPro" id="IPR011146">
    <property type="entry name" value="HIT-like"/>
</dbReference>
<dbReference type="SUPFAM" id="SSF54197">
    <property type="entry name" value="HIT-like"/>
    <property type="match status" value="1"/>
</dbReference>
<proteinExistence type="predicted"/>
<protein>
    <submittedName>
        <fullName evidence="3">Histidine triad nucleotide-binding 1</fullName>
    </submittedName>
</protein>
<feature type="active site" description="Tele-AMP-histidine intermediate" evidence="1">
    <location>
        <position position="163"/>
    </location>
</feature>
<sequence>MSLVLRPFSLISRRLLVTTVATLSFLPRGVRVEKFCSTGRGEGCDEMSKAKLAAEEYQGGKYTSGDTIFGKILRKEIPADIIHEDDKCIAFRDVNPVAPKHVLVIPRKPITRLSEANEDDTQLLGHLLMTAKNVAKQEGLAESGYRIVINDGRDGAQSVYHLHIHIIGGRLLNWPPG</sequence>
<dbReference type="FunFam" id="3.30.428.10:FF:000005">
    <property type="entry name" value="Histidine triad nucleotide-binding protein 1"/>
    <property type="match status" value="1"/>
</dbReference>
<gene>
    <name evidence="3" type="ORF">PACLA_8A061850</name>
</gene>
<evidence type="ECO:0000256" key="1">
    <source>
        <dbReference type="PIRSR" id="PIRSR601310-1"/>
    </source>
</evidence>
<accession>A0A7D9EHM0</accession>
<dbReference type="CDD" id="cd01276">
    <property type="entry name" value="PKCI_related"/>
    <property type="match status" value="1"/>
</dbReference>
<keyword evidence="4" id="KW-1185">Reference proteome</keyword>
<dbReference type="PANTHER" id="PTHR23089">
    <property type="entry name" value="HISTIDINE TRIAD HIT PROTEIN"/>
    <property type="match status" value="1"/>
</dbReference>
<dbReference type="Gene3D" id="3.30.428.10">
    <property type="entry name" value="HIT-like"/>
    <property type="match status" value="1"/>
</dbReference>
<dbReference type="EMBL" id="CACRXK020006190">
    <property type="protein sequence ID" value="CAB4008653.1"/>
    <property type="molecule type" value="Genomic_DNA"/>
</dbReference>
<organism evidence="3 4">
    <name type="scientific">Paramuricea clavata</name>
    <name type="common">Red gorgonian</name>
    <name type="synonym">Violescent sea-whip</name>
    <dbReference type="NCBI Taxonomy" id="317549"/>
    <lineage>
        <taxon>Eukaryota</taxon>
        <taxon>Metazoa</taxon>
        <taxon>Cnidaria</taxon>
        <taxon>Anthozoa</taxon>
        <taxon>Octocorallia</taxon>
        <taxon>Malacalcyonacea</taxon>
        <taxon>Plexauridae</taxon>
        <taxon>Paramuricea</taxon>
    </lineage>
</organism>
<dbReference type="AlphaFoldDB" id="A0A7D9EHM0"/>
<dbReference type="OrthoDB" id="672793at2759"/>
<evidence type="ECO:0000313" key="4">
    <source>
        <dbReference type="Proteomes" id="UP001152795"/>
    </source>
</evidence>
<feature type="short sequence motif" description="Histidine triad motif" evidence="2">
    <location>
        <begin position="161"/>
        <end position="165"/>
    </location>
</feature>